<gene>
    <name evidence="2" type="ORF">D1868_03155</name>
</gene>
<dbReference type="Proteomes" id="UP000423396">
    <property type="component" value="Chromosome"/>
</dbReference>
<dbReference type="KEGG" id="sazo:D1868_03155"/>
<evidence type="ECO:0000313" key="2">
    <source>
        <dbReference type="EMBL" id="QGR19073.1"/>
    </source>
</evidence>
<dbReference type="OrthoDB" id="1018at2157"/>
<proteinExistence type="predicted"/>
<evidence type="ECO:0000259" key="1">
    <source>
        <dbReference type="Pfam" id="PF08241"/>
    </source>
</evidence>
<dbReference type="AlphaFoldDB" id="A0A650CMS6"/>
<name>A0A650CMS6_9CREN</name>
<dbReference type="InterPro" id="IPR013216">
    <property type="entry name" value="Methyltransf_11"/>
</dbReference>
<dbReference type="GO" id="GO:0008757">
    <property type="term" value="F:S-adenosylmethionine-dependent methyltransferase activity"/>
    <property type="evidence" value="ECO:0007669"/>
    <property type="project" value="InterPro"/>
</dbReference>
<evidence type="ECO:0000313" key="3">
    <source>
        <dbReference type="Proteomes" id="UP000423396"/>
    </source>
</evidence>
<dbReference type="InterPro" id="IPR029063">
    <property type="entry name" value="SAM-dependent_MTases_sf"/>
</dbReference>
<dbReference type="RefSeq" id="WP_156005464.1">
    <property type="nucleotide sequence ID" value="NZ_CP045483.1"/>
</dbReference>
<protein>
    <recommendedName>
        <fullName evidence="1">Methyltransferase type 11 domain-containing protein</fullName>
    </recommendedName>
</protein>
<reference evidence="2 3" key="1">
    <citation type="submission" date="2019-10" db="EMBL/GenBank/DDBJ databases">
        <title>Genome Sequences from Six Type Strain Members of the Archaeal Family Sulfolobaceae: Acidianus ambivalens, Acidianus infernus, Metallosphaera prunae, Stygiolobus azoricus, Sulfolobus metallicus, and Sulfurisphaera ohwakuensis.</title>
        <authorList>
            <person name="Counts J.A."/>
            <person name="Kelly R.M."/>
        </authorList>
    </citation>
    <scope>NUCLEOTIDE SEQUENCE [LARGE SCALE GENOMIC DNA]</scope>
    <source>
        <strain evidence="2 3">FC6</strain>
    </source>
</reference>
<feature type="domain" description="Methyltransferase type 11" evidence="1">
    <location>
        <begin position="31"/>
        <end position="75"/>
    </location>
</feature>
<dbReference type="EMBL" id="CP045483">
    <property type="protein sequence ID" value="QGR19073.1"/>
    <property type="molecule type" value="Genomic_DNA"/>
</dbReference>
<dbReference type="Gene3D" id="3.40.50.150">
    <property type="entry name" value="Vaccinia Virus protein VP39"/>
    <property type="match status" value="1"/>
</dbReference>
<accession>A0A650CMS6</accession>
<dbReference type="SUPFAM" id="SSF53335">
    <property type="entry name" value="S-adenosyl-L-methionine-dependent methyltransferases"/>
    <property type="match status" value="1"/>
</dbReference>
<organism evidence="2 3">
    <name type="scientific">Stygiolobus azoricus</name>
    <dbReference type="NCBI Taxonomy" id="41675"/>
    <lineage>
        <taxon>Archaea</taxon>
        <taxon>Thermoproteota</taxon>
        <taxon>Thermoprotei</taxon>
        <taxon>Sulfolobales</taxon>
        <taxon>Sulfolobaceae</taxon>
        <taxon>Stygiolobus</taxon>
    </lineage>
</organism>
<dbReference type="Pfam" id="PF08241">
    <property type="entry name" value="Methyltransf_11"/>
    <property type="match status" value="1"/>
</dbReference>
<keyword evidence="3" id="KW-1185">Reference proteome</keyword>
<sequence>MTTGSISKKDEAERLIRKYGARVNLFYGLPQIPFKDNSFSIAYSVMYFYNLKREIMKVLVSEIRRVLEGQGTVLIVDPIMTRGKIRKEMEEGKFKLVEYTEANALSFSKWEKIA</sequence>
<dbReference type="GeneID" id="42798037"/>